<dbReference type="Pfam" id="PF10975">
    <property type="entry name" value="DUF2802"/>
    <property type="match status" value="1"/>
</dbReference>
<accession>A0A6M4MG88</accession>
<keyword evidence="1" id="KW-1133">Transmembrane helix</keyword>
<dbReference type="AlphaFoldDB" id="A0A6M4MG88"/>
<evidence type="ECO:0000313" key="3">
    <source>
        <dbReference type="Proteomes" id="UP000219285"/>
    </source>
</evidence>
<dbReference type="OrthoDB" id="5600183at2"/>
<keyword evidence="1" id="KW-0472">Membrane</keyword>
<sequence length="149" mass="16644">MEPGVHSMDVTTLTYIAIGLAGVALLLCIILAISLRGVSNSLLTVKEEQQIQRNAIGDEIAHLSHQINEEQARSLVQGKHLQQLQEQLVQLENQLREVKQQDPSMRLYSRATELVKQGASIAEIMQACDLPRAEAELLISMHRKNDRNV</sequence>
<name>A0A6M4MG88_9ALTE</name>
<dbReference type="EMBL" id="CP052766">
    <property type="protein sequence ID" value="QJR81878.1"/>
    <property type="molecule type" value="Genomic_DNA"/>
</dbReference>
<dbReference type="KEGG" id="apel:CA267_014475"/>
<reference evidence="3" key="1">
    <citation type="submission" date="2014-12" db="EMBL/GenBank/DDBJ databases">
        <title>Complete genome sequence of a multi-drug resistant Klebsiella pneumoniae.</title>
        <authorList>
            <person name="Hua X."/>
            <person name="Chen Q."/>
            <person name="Li X."/>
            <person name="Feng Y."/>
            <person name="Ruan Z."/>
            <person name="Yu Y."/>
        </authorList>
    </citation>
    <scope>NUCLEOTIDE SEQUENCE [LARGE SCALE GENOMIC DNA]</scope>
    <source>
        <strain evidence="3">5.12</strain>
    </source>
</reference>
<keyword evidence="3" id="KW-1185">Reference proteome</keyword>
<protein>
    <submittedName>
        <fullName evidence="2">DUF2802 domain-containing protein</fullName>
    </submittedName>
</protein>
<dbReference type="InterPro" id="IPR021244">
    <property type="entry name" value="DUF2802"/>
</dbReference>
<keyword evidence="1" id="KW-0812">Transmembrane</keyword>
<dbReference type="Proteomes" id="UP000219285">
    <property type="component" value="Chromosome"/>
</dbReference>
<organism evidence="2 3">
    <name type="scientific">Alteromonas pelagimontana</name>
    <dbReference type="NCBI Taxonomy" id="1858656"/>
    <lineage>
        <taxon>Bacteria</taxon>
        <taxon>Pseudomonadati</taxon>
        <taxon>Pseudomonadota</taxon>
        <taxon>Gammaproteobacteria</taxon>
        <taxon>Alteromonadales</taxon>
        <taxon>Alteromonadaceae</taxon>
        <taxon>Alteromonas/Salinimonas group</taxon>
        <taxon>Alteromonas</taxon>
    </lineage>
</organism>
<feature type="transmembrane region" description="Helical" evidence="1">
    <location>
        <begin position="12"/>
        <end position="33"/>
    </location>
</feature>
<gene>
    <name evidence="2" type="ORF">CA267_014475</name>
</gene>
<proteinExistence type="predicted"/>
<evidence type="ECO:0000313" key="2">
    <source>
        <dbReference type="EMBL" id="QJR81878.1"/>
    </source>
</evidence>
<reference evidence="2 3" key="2">
    <citation type="submission" date="2020-04" db="EMBL/GenBank/DDBJ databases">
        <title>Complete genome sequence of Alteromonas pelagimontana 5.12T.</title>
        <authorList>
            <person name="Sinha R.K."/>
            <person name="Krishnan K.P."/>
            <person name="Kurian J.P."/>
        </authorList>
    </citation>
    <scope>NUCLEOTIDE SEQUENCE [LARGE SCALE GENOMIC DNA]</scope>
    <source>
        <strain evidence="2 3">5.12</strain>
    </source>
</reference>
<evidence type="ECO:0000256" key="1">
    <source>
        <dbReference type="SAM" id="Phobius"/>
    </source>
</evidence>